<dbReference type="PANTHER" id="PTHR24106">
    <property type="entry name" value="NACHT, LRR AND CARD DOMAINS-CONTAINING"/>
    <property type="match status" value="1"/>
</dbReference>
<evidence type="ECO:0000259" key="12">
    <source>
        <dbReference type="PROSITE" id="PS50089"/>
    </source>
</evidence>
<feature type="domain" description="NACHT" evidence="13">
    <location>
        <begin position="233"/>
        <end position="367"/>
    </location>
</feature>
<evidence type="ECO:0000256" key="2">
    <source>
        <dbReference type="ARBA" id="ARBA00022490"/>
    </source>
</evidence>
<dbReference type="SUPFAM" id="SSF52047">
    <property type="entry name" value="RNI-like"/>
    <property type="match status" value="1"/>
</dbReference>
<evidence type="ECO:0000313" key="14">
    <source>
        <dbReference type="EMBL" id="CAK6978522.1"/>
    </source>
</evidence>
<dbReference type="Gene3D" id="3.80.10.10">
    <property type="entry name" value="Ribonuclease Inhibitor"/>
    <property type="match status" value="1"/>
</dbReference>
<keyword evidence="2" id="KW-0963">Cytoplasm</keyword>
<dbReference type="InterPro" id="IPR032675">
    <property type="entry name" value="LRR_dom_sf"/>
</dbReference>
<dbReference type="Gene3D" id="3.40.50.300">
    <property type="entry name" value="P-loop containing nucleotide triphosphate hydrolases"/>
    <property type="match status" value="1"/>
</dbReference>
<evidence type="ECO:0000256" key="8">
    <source>
        <dbReference type="ARBA" id="ARBA00022833"/>
    </source>
</evidence>
<protein>
    <submittedName>
        <fullName evidence="14">NLR family CARD domain-containing protein 3-like</fullName>
    </submittedName>
</protein>
<dbReference type="Pfam" id="PF13516">
    <property type="entry name" value="LRR_6"/>
    <property type="match status" value="2"/>
</dbReference>
<dbReference type="InterPro" id="IPR001611">
    <property type="entry name" value="Leu-rich_rpt"/>
</dbReference>
<evidence type="ECO:0000256" key="10">
    <source>
        <dbReference type="PROSITE-ProRule" id="PRU00175"/>
    </source>
</evidence>
<dbReference type="InterPro" id="IPR051261">
    <property type="entry name" value="NLR"/>
</dbReference>
<evidence type="ECO:0000256" key="9">
    <source>
        <dbReference type="ARBA" id="ARBA00022840"/>
    </source>
</evidence>
<dbReference type="GO" id="GO:0008270">
    <property type="term" value="F:zinc ion binding"/>
    <property type="evidence" value="ECO:0007669"/>
    <property type="project" value="UniProtKB-KW"/>
</dbReference>
<dbReference type="GO" id="GO:0005524">
    <property type="term" value="F:ATP binding"/>
    <property type="evidence" value="ECO:0007669"/>
    <property type="project" value="UniProtKB-KW"/>
</dbReference>
<keyword evidence="5" id="KW-0677">Repeat</keyword>
<keyword evidence="3" id="KW-0433">Leucine-rich repeat</keyword>
<name>A0AAV1Q238_SCOSC</name>
<dbReference type="PROSITE" id="PS50837">
    <property type="entry name" value="NACHT"/>
    <property type="match status" value="1"/>
</dbReference>
<keyword evidence="9" id="KW-0067">ATP-binding</keyword>
<evidence type="ECO:0000256" key="5">
    <source>
        <dbReference type="ARBA" id="ARBA00022737"/>
    </source>
</evidence>
<feature type="compositionally biased region" description="Polar residues" evidence="11">
    <location>
        <begin position="130"/>
        <end position="142"/>
    </location>
</feature>
<keyword evidence="15" id="KW-1185">Reference proteome</keyword>
<dbReference type="InterPro" id="IPR007111">
    <property type="entry name" value="NACHT_NTPase"/>
</dbReference>
<accession>A0AAV1Q238</accession>
<keyword evidence="8" id="KW-0862">Zinc</keyword>
<dbReference type="PROSITE" id="PS51450">
    <property type="entry name" value="LRR"/>
    <property type="match status" value="1"/>
</dbReference>
<comment type="caution">
    <text evidence="14">The sequence shown here is derived from an EMBL/GenBank/DDBJ whole genome shotgun (WGS) entry which is preliminary data.</text>
</comment>
<dbReference type="InterPro" id="IPR029495">
    <property type="entry name" value="NACHT-assoc"/>
</dbReference>
<feature type="compositionally biased region" description="Acidic residues" evidence="11">
    <location>
        <begin position="22"/>
        <end position="31"/>
    </location>
</feature>
<dbReference type="InterPro" id="IPR041075">
    <property type="entry name" value="NOD1/2_WH"/>
</dbReference>
<dbReference type="InterPro" id="IPR013083">
    <property type="entry name" value="Znf_RING/FYVE/PHD"/>
</dbReference>
<dbReference type="Pfam" id="PF17776">
    <property type="entry name" value="NLRC4_HD2"/>
    <property type="match status" value="1"/>
</dbReference>
<gene>
    <name evidence="14" type="ORF">FSCOSCO3_A018596</name>
</gene>
<dbReference type="InterPro" id="IPR017907">
    <property type="entry name" value="Znf_RING_CS"/>
</dbReference>
<keyword evidence="4" id="KW-0479">Metal-binding</keyword>
<feature type="region of interest" description="Disordered" evidence="11">
    <location>
        <begin position="118"/>
        <end position="142"/>
    </location>
</feature>
<proteinExistence type="predicted"/>
<dbReference type="Pfam" id="PF17779">
    <property type="entry name" value="WHD_NOD2"/>
    <property type="match status" value="1"/>
</dbReference>
<feature type="region of interest" description="Disordered" evidence="11">
    <location>
        <begin position="17"/>
        <end position="67"/>
    </location>
</feature>
<dbReference type="Proteomes" id="UP001314229">
    <property type="component" value="Unassembled WGS sequence"/>
</dbReference>
<sequence length="856" mass="97095">MCVCVSSVTGLPLRLQKMKKEEEEEEEEDGAESVISSCLSMKSDRSKEDPLVFSNEPGPSDTKERKRRAVSVEEQLSCCSLCQDVLKDPVSTSCGHWFCRQCITSYWDQSASSGDSSCPQCAERSRTRPGLQTDSQTSTVQKSGLQEVLDEHQISLSSTCECVTQGTDEAGSKILLISIFTEVYITEGQSEEVNTQHEVRQLETASKMKTLHDTPIKCQDIFKVLPDQQKHIKVVLMNGVAGIGKTFSVQKFTLDWAQCSNNQDISLLILFSFRSLNLIKDEQYSLLMLIHVFHPTLQKLTAEKLAVCKVLFIFDGLDESRLSLDFNNSEVVSDVTQKSSVNLLLTNLINGKLLPSALVWITSRPAAANHIPPSCVNRVTEVRGFTDAQKEEYFRRRFSDEEQSSTIISHIKTSRSLHVMCHIPVFCWIIATVLDHILTPDQRGELPKTLTDLYSHFLLVQTKRKKNKYDEGHETSPQELTEADGNLLLKLGRLAFEQLEKGNIMFYQEDLEQCSLDDTEASVSGVCTQIFKRESVIFKKAVYSFVHLSVQEFLAAVYMYHCYTSRKTEVLNDFLGEDYIYSSLDRFLKRVMEKSLERINGQLDLFVDFLHGLSLESNQSLLGGLLGQTDNSPETIQRVINNLKEMNSGNISPDRSINIFHCLMEMNDRSVHQEIQEFLKSENRSEKKLAEIHCSALAYMLQMSEEVLDELDLKKYNTSREGRWRLIPAVRNCRKAVLSACKLSETHCEVLASALKSNPHLTHLDLSHNYLSDSSVKRLSAGLESPNCRLETLGLYGCSLSKISCDYLVSALKSNPSHLRELDLSWNELKDSDVKQLIDLQQSPDCRLETLRWKWW</sequence>
<keyword evidence="7 10" id="KW-0863">Zinc-finger</keyword>
<dbReference type="Pfam" id="PF14484">
    <property type="entry name" value="FISNA"/>
    <property type="match status" value="1"/>
</dbReference>
<evidence type="ECO:0000256" key="4">
    <source>
        <dbReference type="ARBA" id="ARBA00022723"/>
    </source>
</evidence>
<dbReference type="SMART" id="SM00184">
    <property type="entry name" value="RING"/>
    <property type="match status" value="1"/>
</dbReference>
<dbReference type="InterPro" id="IPR027417">
    <property type="entry name" value="P-loop_NTPase"/>
</dbReference>
<evidence type="ECO:0000256" key="6">
    <source>
        <dbReference type="ARBA" id="ARBA00022741"/>
    </source>
</evidence>
<evidence type="ECO:0000256" key="7">
    <source>
        <dbReference type="ARBA" id="ARBA00022771"/>
    </source>
</evidence>
<keyword evidence="6" id="KW-0547">Nucleotide-binding</keyword>
<dbReference type="Pfam" id="PF15227">
    <property type="entry name" value="zf-C3HC4_4"/>
    <property type="match status" value="1"/>
</dbReference>
<dbReference type="EMBL" id="CAWUFR010000495">
    <property type="protein sequence ID" value="CAK6978522.1"/>
    <property type="molecule type" value="Genomic_DNA"/>
</dbReference>
<evidence type="ECO:0000256" key="11">
    <source>
        <dbReference type="SAM" id="MobiDB-lite"/>
    </source>
</evidence>
<dbReference type="SUPFAM" id="SSF52540">
    <property type="entry name" value="P-loop containing nucleoside triphosphate hydrolases"/>
    <property type="match status" value="1"/>
</dbReference>
<dbReference type="FunFam" id="3.40.50.300:FF:001524">
    <property type="entry name" value="Si:dkey-126g1.7"/>
    <property type="match status" value="1"/>
</dbReference>
<evidence type="ECO:0000256" key="1">
    <source>
        <dbReference type="ARBA" id="ARBA00004496"/>
    </source>
</evidence>
<dbReference type="PROSITE" id="PS00518">
    <property type="entry name" value="ZF_RING_1"/>
    <property type="match status" value="1"/>
</dbReference>
<dbReference type="GO" id="GO:0005737">
    <property type="term" value="C:cytoplasm"/>
    <property type="evidence" value="ECO:0007669"/>
    <property type="project" value="UniProtKB-SubCell"/>
</dbReference>
<dbReference type="SMART" id="SM00368">
    <property type="entry name" value="LRR_RI"/>
    <property type="match status" value="3"/>
</dbReference>
<dbReference type="Pfam" id="PF05729">
    <property type="entry name" value="NACHT"/>
    <property type="match status" value="1"/>
</dbReference>
<comment type="subcellular location">
    <subcellularLocation>
        <location evidence="1">Cytoplasm</location>
    </subcellularLocation>
</comment>
<evidence type="ECO:0000256" key="3">
    <source>
        <dbReference type="ARBA" id="ARBA00022614"/>
    </source>
</evidence>
<dbReference type="InterPro" id="IPR041267">
    <property type="entry name" value="NLRP_HD2"/>
</dbReference>
<dbReference type="SUPFAM" id="SSF57850">
    <property type="entry name" value="RING/U-box"/>
    <property type="match status" value="1"/>
</dbReference>
<organism evidence="14 15">
    <name type="scientific">Scomber scombrus</name>
    <name type="common">Atlantic mackerel</name>
    <name type="synonym">Scomber vernalis</name>
    <dbReference type="NCBI Taxonomy" id="13677"/>
    <lineage>
        <taxon>Eukaryota</taxon>
        <taxon>Metazoa</taxon>
        <taxon>Chordata</taxon>
        <taxon>Craniata</taxon>
        <taxon>Vertebrata</taxon>
        <taxon>Euteleostomi</taxon>
        <taxon>Actinopterygii</taxon>
        <taxon>Neopterygii</taxon>
        <taxon>Teleostei</taxon>
        <taxon>Neoteleostei</taxon>
        <taxon>Acanthomorphata</taxon>
        <taxon>Pelagiaria</taxon>
        <taxon>Scombriformes</taxon>
        <taxon>Scombridae</taxon>
        <taxon>Scomber</taxon>
    </lineage>
</organism>
<dbReference type="PROSITE" id="PS50089">
    <property type="entry name" value="ZF_RING_2"/>
    <property type="match status" value="1"/>
</dbReference>
<dbReference type="SMART" id="SM01288">
    <property type="entry name" value="FISNA"/>
    <property type="match status" value="1"/>
</dbReference>
<dbReference type="InterPro" id="IPR001841">
    <property type="entry name" value="Znf_RING"/>
</dbReference>
<evidence type="ECO:0000313" key="15">
    <source>
        <dbReference type="Proteomes" id="UP001314229"/>
    </source>
</evidence>
<feature type="domain" description="RING-type" evidence="12">
    <location>
        <begin position="79"/>
        <end position="121"/>
    </location>
</feature>
<reference evidence="14 15" key="1">
    <citation type="submission" date="2024-01" db="EMBL/GenBank/DDBJ databases">
        <authorList>
            <person name="Alioto T."/>
            <person name="Alioto T."/>
            <person name="Gomez Garrido J."/>
        </authorList>
    </citation>
    <scope>NUCLEOTIDE SEQUENCE [LARGE SCALE GENOMIC DNA]</scope>
</reference>
<dbReference type="Gene3D" id="3.30.40.10">
    <property type="entry name" value="Zinc/RING finger domain, C3HC4 (zinc finger)"/>
    <property type="match status" value="1"/>
</dbReference>
<evidence type="ECO:0000259" key="13">
    <source>
        <dbReference type="PROSITE" id="PS50837"/>
    </source>
</evidence>
<dbReference type="AlphaFoldDB" id="A0AAV1Q238"/>